<keyword evidence="5" id="KW-0560">Oxidoreductase</keyword>
<evidence type="ECO:0000313" key="9">
    <source>
        <dbReference type="Proteomes" id="UP001500909"/>
    </source>
</evidence>
<comment type="caution">
    <text evidence="8">The sequence shown here is derived from an EMBL/GenBank/DDBJ whole genome shotgun (WGS) entry which is preliminary data.</text>
</comment>
<accession>A0ABN1BCJ5</accession>
<protein>
    <submittedName>
        <fullName evidence="8">FAD-binding oxidoreductase</fullName>
    </submittedName>
</protein>
<keyword evidence="3" id="KW-0285">Flavoprotein</keyword>
<keyword evidence="4" id="KW-0274">FAD</keyword>
<feature type="compositionally biased region" description="Basic and acidic residues" evidence="6">
    <location>
        <begin position="471"/>
        <end position="483"/>
    </location>
</feature>
<reference evidence="8 9" key="1">
    <citation type="journal article" date="2019" name="Int. J. Syst. Evol. Microbiol.">
        <title>The Global Catalogue of Microorganisms (GCM) 10K type strain sequencing project: providing services to taxonomists for standard genome sequencing and annotation.</title>
        <authorList>
            <consortium name="The Broad Institute Genomics Platform"/>
            <consortium name="The Broad Institute Genome Sequencing Center for Infectious Disease"/>
            <person name="Wu L."/>
            <person name="Ma J."/>
        </authorList>
    </citation>
    <scope>NUCLEOTIDE SEQUENCE [LARGE SCALE GENOMIC DNA]</scope>
    <source>
        <strain evidence="8 9">JCM 4805</strain>
    </source>
</reference>
<dbReference type="SUPFAM" id="SSF56176">
    <property type="entry name" value="FAD-binding/transporter-associated domain-like"/>
    <property type="match status" value="1"/>
</dbReference>
<evidence type="ECO:0000259" key="7">
    <source>
        <dbReference type="PROSITE" id="PS51387"/>
    </source>
</evidence>
<evidence type="ECO:0000256" key="2">
    <source>
        <dbReference type="ARBA" id="ARBA00005466"/>
    </source>
</evidence>
<dbReference type="PROSITE" id="PS51387">
    <property type="entry name" value="FAD_PCMH"/>
    <property type="match status" value="1"/>
</dbReference>
<evidence type="ECO:0000256" key="6">
    <source>
        <dbReference type="SAM" id="MobiDB-lite"/>
    </source>
</evidence>
<keyword evidence="9" id="KW-1185">Reference proteome</keyword>
<dbReference type="InterPro" id="IPR012951">
    <property type="entry name" value="BBE"/>
</dbReference>
<proteinExistence type="inferred from homology"/>
<dbReference type="InterPro" id="IPR006094">
    <property type="entry name" value="Oxid_FAD_bind_N"/>
</dbReference>
<dbReference type="PANTHER" id="PTHR42973:SF39">
    <property type="entry name" value="FAD-BINDING PCMH-TYPE DOMAIN-CONTAINING PROTEIN"/>
    <property type="match status" value="1"/>
</dbReference>
<dbReference type="InterPro" id="IPR006093">
    <property type="entry name" value="Oxy_OxRdtase_FAD_BS"/>
</dbReference>
<evidence type="ECO:0000256" key="3">
    <source>
        <dbReference type="ARBA" id="ARBA00022630"/>
    </source>
</evidence>
<name>A0ABN1BCJ5_9ACTN</name>
<dbReference type="EMBL" id="BAAABY010000054">
    <property type="protein sequence ID" value="GAA0494896.1"/>
    <property type="molecule type" value="Genomic_DNA"/>
</dbReference>
<gene>
    <name evidence="8" type="ORF">GCM10010361_70330</name>
</gene>
<dbReference type="Pfam" id="PF08031">
    <property type="entry name" value="BBE"/>
    <property type="match status" value="1"/>
</dbReference>
<evidence type="ECO:0000313" key="8">
    <source>
        <dbReference type="EMBL" id="GAA0494896.1"/>
    </source>
</evidence>
<dbReference type="Gene3D" id="3.30.465.10">
    <property type="match status" value="1"/>
</dbReference>
<dbReference type="Gene3D" id="3.40.462.20">
    <property type="match status" value="1"/>
</dbReference>
<dbReference type="InterPro" id="IPR036318">
    <property type="entry name" value="FAD-bd_PCMH-like_sf"/>
</dbReference>
<evidence type="ECO:0000256" key="5">
    <source>
        <dbReference type="ARBA" id="ARBA00023002"/>
    </source>
</evidence>
<feature type="domain" description="FAD-binding PCMH-type" evidence="7">
    <location>
        <begin position="32"/>
        <end position="209"/>
    </location>
</feature>
<feature type="region of interest" description="Disordered" evidence="6">
    <location>
        <begin position="455"/>
        <end position="483"/>
    </location>
</feature>
<comment type="similarity">
    <text evidence="2">Belongs to the oxygen-dependent FAD-linked oxidoreductase family.</text>
</comment>
<dbReference type="Pfam" id="PF01565">
    <property type="entry name" value="FAD_binding_4"/>
    <property type="match status" value="1"/>
</dbReference>
<dbReference type="RefSeq" id="WP_346099534.1">
    <property type="nucleotide sequence ID" value="NZ_BAAABY010000054.1"/>
</dbReference>
<dbReference type="PROSITE" id="PS00862">
    <property type="entry name" value="OX2_COVAL_FAD"/>
    <property type="match status" value="1"/>
</dbReference>
<dbReference type="InterPro" id="IPR016169">
    <property type="entry name" value="FAD-bd_PCMH_sub2"/>
</dbReference>
<dbReference type="PANTHER" id="PTHR42973">
    <property type="entry name" value="BINDING OXIDOREDUCTASE, PUTATIVE (AFU_ORTHOLOGUE AFUA_1G17690)-RELATED"/>
    <property type="match status" value="1"/>
</dbReference>
<sequence length="483" mass="52516">MTGPLYLDALRRALPGRVLGLDSVPGVDNGRVRLVPACTVRPGSADDIGTALRFARDEGLPLTVRGGGHSTAGYCLNRTGVVLDMSSMRGVRLDADRQTVRVGGGARWQDIHPHLRGDRQGLIAVGCSSPQVGVAGALLGGGLSFTSRAHGLGSDNVTAIELVLADGARARVEEHSISPADRELFWACRGGGGGNFGVVTAMELRLHRPRTEHMFGGQIVFPLRRAPEILPLYGEWTAALPDTLAAYLHISNRRDTHERTRRLWAMTVTVIHDGAREEATELLRPLLTAGPLRAWSATAPLHDWEARVGAASAVAQRLAYIRSGVLPVRAFTTDFVNTVCDFMPRSPSPESFLLWIHTGGRMATAPDAGAYPHRNSGSIYELKSIWRDEAAARANVTWAYDFGEALRPHSTGAYVNQHDPLLTGWRTAYHGPHYDRLVAVKRRVDPTRVLRFPQAIGSTYEPPGTSPPDLHLLDPDPARLRGR</sequence>
<evidence type="ECO:0000256" key="4">
    <source>
        <dbReference type="ARBA" id="ARBA00022827"/>
    </source>
</evidence>
<dbReference type="InterPro" id="IPR050416">
    <property type="entry name" value="FAD-linked_Oxidoreductase"/>
</dbReference>
<dbReference type="InterPro" id="IPR016166">
    <property type="entry name" value="FAD-bd_PCMH"/>
</dbReference>
<organism evidence="8 9">
    <name type="scientific">Streptomyces olivaceiscleroticus</name>
    <dbReference type="NCBI Taxonomy" id="68245"/>
    <lineage>
        <taxon>Bacteria</taxon>
        <taxon>Bacillati</taxon>
        <taxon>Actinomycetota</taxon>
        <taxon>Actinomycetes</taxon>
        <taxon>Kitasatosporales</taxon>
        <taxon>Streptomycetaceae</taxon>
        <taxon>Streptomyces</taxon>
    </lineage>
</organism>
<evidence type="ECO:0000256" key="1">
    <source>
        <dbReference type="ARBA" id="ARBA00001974"/>
    </source>
</evidence>
<dbReference type="Proteomes" id="UP001500909">
    <property type="component" value="Unassembled WGS sequence"/>
</dbReference>
<comment type="cofactor">
    <cofactor evidence="1">
        <name>FAD</name>
        <dbReference type="ChEBI" id="CHEBI:57692"/>
    </cofactor>
</comment>